<dbReference type="PROSITE" id="PS50086">
    <property type="entry name" value="TBC_RABGAP"/>
    <property type="match status" value="1"/>
</dbReference>
<dbReference type="SUPFAM" id="SSF47923">
    <property type="entry name" value="Ypt/Rab-GAP domain of gyp1p"/>
    <property type="match status" value="2"/>
</dbReference>
<dbReference type="Gene3D" id="1.10.472.80">
    <property type="entry name" value="Ypt/Rab-GAP domain of gyp1p, domain 3"/>
    <property type="match status" value="1"/>
</dbReference>
<evidence type="ECO:0000256" key="1">
    <source>
        <dbReference type="SAM" id="MobiDB-lite"/>
    </source>
</evidence>
<reference evidence="3" key="1">
    <citation type="submission" date="2015-08" db="EMBL/GenBank/DDBJ databases">
        <authorList>
            <person name="Babu N.S."/>
            <person name="Beckwith C.J."/>
            <person name="Beseler K.G."/>
            <person name="Brison A."/>
            <person name="Carone J.V."/>
            <person name="Caskin T.P."/>
            <person name="Diamond M."/>
            <person name="Durham M.E."/>
            <person name="Foxe J.M."/>
            <person name="Go M."/>
            <person name="Henderson B.A."/>
            <person name="Jones I.B."/>
            <person name="McGettigan J.A."/>
            <person name="Micheletti S.J."/>
            <person name="Nasrallah M.E."/>
            <person name="Ortiz D."/>
            <person name="Piller C.R."/>
            <person name="Privatt S.R."/>
            <person name="Schneider S.L."/>
            <person name="Sharp S."/>
            <person name="Smith T.C."/>
            <person name="Stanton J.D."/>
            <person name="Ullery H.E."/>
            <person name="Wilson R.J."/>
            <person name="Serrano M.G."/>
            <person name="Buck G."/>
            <person name="Lee V."/>
            <person name="Wang Y."/>
            <person name="Carvalho R."/>
            <person name="Voegtly L."/>
            <person name="Shi R."/>
            <person name="Duckworth R."/>
            <person name="Johnson A."/>
            <person name="Loviza R."/>
            <person name="Walstead R."/>
            <person name="Shah Z."/>
            <person name="Kiflezghi M."/>
            <person name="Wade K."/>
            <person name="Ball S.L."/>
            <person name="Bradley K.W."/>
            <person name="Asai D.J."/>
            <person name="Bowman C.A."/>
            <person name="Russell D.A."/>
            <person name="Pope W.H."/>
            <person name="Jacobs-Sera D."/>
            <person name="Hendrix R.W."/>
            <person name="Hatfull G.F."/>
        </authorList>
    </citation>
    <scope>NUCLEOTIDE SEQUENCE</scope>
</reference>
<proteinExistence type="predicted"/>
<sequence length="420" mass="43068">MDSCGFPLATVLVDGRAAGEPFRGEAASGSQAKAWVSAAEAVAAASRSPADPPRRIKSLARDGIPPALRGHLWPALSGGAALQAAAGAGAYEALLARHGLLAPAADPEAWDVLPSHPAVGGREGAAAVRRLALATAASRGMLHPPRPLAMLAGFLLAVMGLSREEAAYWTLAGLLAHRLPRDFYDADMAGAALEQGVMHMLLQARRPAVWERVAGKHAGVGPGPGCQARPDRDWVACLFINALPPDTTARVFDCLMVEGVKVLHRVALALCTLHSSAVLACVGDRAAPAVLRWRVAHTTDADALVRCAFRGVGTLTRAGLLTLRAAQQRDMHAAEASAAARLARLVARKAPSEGAGDARSAASAATSSCATPPTSADSAGTAGAAEGASPRRTQAAALRLLLARPQLVTRLAASVQGARG</sequence>
<feature type="domain" description="Rab-GAP TBC" evidence="2">
    <location>
        <begin position="63"/>
        <end position="259"/>
    </location>
</feature>
<name>A0A1D2A2N6_AUXPR</name>
<evidence type="ECO:0000313" key="3">
    <source>
        <dbReference type="EMBL" id="JAT73434.1"/>
    </source>
</evidence>
<evidence type="ECO:0000259" key="2">
    <source>
        <dbReference type="PROSITE" id="PS50086"/>
    </source>
</evidence>
<dbReference type="InterPro" id="IPR050302">
    <property type="entry name" value="Rab_GAP_TBC_domain"/>
</dbReference>
<dbReference type="InterPro" id="IPR000195">
    <property type="entry name" value="Rab-GAP-TBC_dom"/>
</dbReference>
<gene>
    <name evidence="3" type="ORF">g.23518</name>
</gene>
<protein>
    <recommendedName>
        <fullName evidence="2">Rab-GAP TBC domain-containing protein</fullName>
    </recommendedName>
</protein>
<dbReference type="PANTHER" id="PTHR47219">
    <property type="entry name" value="RAB GTPASE-ACTIVATING PROTEIN 1-LIKE"/>
    <property type="match status" value="1"/>
</dbReference>
<dbReference type="GO" id="GO:0031267">
    <property type="term" value="F:small GTPase binding"/>
    <property type="evidence" value="ECO:0007669"/>
    <property type="project" value="TreeGrafter"/>
</dbReference>
<dbReference type="EMBL" id="GDKF01005188">
    <property type="protein sequence ID" value="JAT73434.1"/>
    <property type="molecule type" value="Transcribed_RNA"/>
</dbReference>
<dbReference type="InterPro" id="IPR035969">
    <property type="entry name" value="Rab-GAP_TBC_sf"/>
</dbReference>
<dbReference type="SMART" id="SM00164">
    <property type="entry name" value="TBC"/>
    <property type="match status" value="1"/>
</dbReference>
<feature type="region of interest" description="Disordered" evidence="1">
    <location>
        <begin position="356"/>
        <end position="390"/>
    </location>
</feature>
<dbReference type="Gene3D" id="1.10.10.750">
    <property type="entry name" value="Ypt/Rab-GAP domain of gyp1p, domain 1"/>
    <property type="match status" value="1"/>
</dbReference>
<dbReference type="Pfam" id="PF00566">
    <property type="entry name" value="RabGAP-TBC"/>
    <property type="match status" value="1"/>
</dbReference>
<organism evidence="3">
    <name type="scientific">Auxenochlorella protothecoides</name>
    <name type="common">Green microalga</name>
    <name type="synonym">Chlorella protothecoides</name>
    <dbReference type="NCBI Taxonomy" id="3075"/>
    <lineage>
        <taxon>Eukaryota</taxon>
        <taxon>Viridiplantae</taxon>
        <taxon>Chlorophyta</taxon>
        <taxon>core chlorophytes</taxon>
        <taxon>Trebouxiophyceae</taxon>
        <taxon>Chlorellales</taxon>
        <taxon>Chlorellaceae</taxon>
        <taxon>Auxenochlorella</taxon>
    </lineage>
</organism>
<dbReference type="PANTHER" id="PTHR47219:SF20">
    <property type="entry name" value="TBC1 DOMAIN FAMILY MEMBER 2B"/>
    <property type="match status" value="1"/>
</dbReference>
<dbReference type="AlphaFoldDB" id="A0A1D2A2N6"/>
<dbReference type="GO" id="GO:0005096">
    <property type="term" value="F:GTPase activator activity"/>
    <property type="evidence" value="ECO:0007669"/>
    <property type="project" value="TreeGrafter"/>
</dbReference>
<accession>A0A1D2A2N6</accession>